<reference evidence="1 2" key="1">
    <citation type="journal article" date="2015" name="Genome Announc.">
        <title>Genomes of Geoalkalibacter ferrihydriticus Z-0531T and Geoalkalibacter subterraneus Red1T, Two Haloalkaliphilic Metal-Reducing Deltaproteobacteria.</title>
        <authorList>
            <person name="Badalamenti J.P."/>
            <person name="Krajmalnik-Brown R."/>
            <person name="Torres C.I."/>
            <person name="Bond D.R."/>
        </authorList>
    </citation>
    <scope>NUCLEOTIDE SEQUENCE [LARGE SCALE GENOMIC DNA]</scope>
    <source>
        <strain evidence="1 2">Red1</strain>
    </source>
</reference>
<dbReference type="OrthoDB" id="9789433at2"/>
<evidence type="ECO:0000313" key="2">
    <source>
        <dbReference type="Proteomes" id="UP000035036"/>
    </source>
</evidence>
<evidence type="ECO:0008006" key="3">
    <source>
        <dbReference type="Google" id="ProtNLM"/>
    </source>
</evidence>
<accession>A0A0B5FRT8</accession>
<sequence>MKKFLSIFLVGAFLVAGCQTIPKDALTLSPESLAERQMQTRKYETKDEGKILAACAGLLQDMGFNIDESETNLGLITASKQRSAENAGQIVTAVIVAALGGGAMAVDKEQKMRASVVTRPIGDQENYIAVRVTFQRIVWNTQGQVTKSESIIDPAVYQEFFDKLSKAIFLEGQEI</sequence>
<dbReference type="PROSITE" id="PS51257">
    <property type="entry name" value="PROKAR_LIPOPROTEIN"/>
    <property type="match status" value="1"/>
</dbReference>
<dbReference type="STRING" id="483547.GSUB_06640"/>
<dbReference type="KEGG" id="gsb:GSUB_06640"/>
<keyword evidence="2" id="KW-1185">Reference proteome</keyword>
<dbReference type="RefSeq" id="WP_040199864.1">
    <property type="nucleotide sequence ID" value="NZ_CP010311.1"/>
</dbReference>
<dbReference type="HOGENOM" id="CLU_1493932_0_0_7"/>
<organism evidence="1 2">
    <name type="scientific">Geoalkalibacter subterraneus</name>
    <dbReference type="NCBI Taxonomy" id="483547"/>
    <lineage>
        <taxon>Bacteria</taxon>
        <taxon>Pseudomonadati</taxon>
        <taxon>Thermodesulfobacteriota</taxon>
        <taxon>Desulfuromonadia</taxon>
        <taxon>Desulfuromonadales</taxon>
        <taxon>Geoalkalibacteraceae</taxon>
        <taxon>Geoalkalibacter</taxon>
    </lineage>
</organism>
<evidence type="ECO:0000313" key="1">
    <source>
        <dbReference type="EMBL" id="AJF06296.1"/>
    </source>
</evidence>
<gene>
    <name evidence="1" type="ORF">GSUB_06640</name>
</gene>
<protein>
    <recommendedName>
        <fullName evidence="3">Lipoprotein</fullName>
    </recommendedName>
</protein>
<dbReference type="EMBL" id="CP010311">
    <property type="protein sequence ID" value="AJF06296.1"/>
    <property type="molecule type" value="Genomic_DNA"/>
</dbReference>
<proteinExistence type="predicted"/>
<dbReference type="Proteomes" id="UP000035036">
    <property type="component" value="Chromosome"/>
</dbReference>
<dbReference type="AlphaFoldDB" id="A0A0B5FRT8"/>
<name>A0A0B5FRT8_9BACT</name>